<dbReference type="AlphaFoldDB" id="A0A1B7LG48"/>
<feature type="transmembrane region" description="Helical" evidence="4">
    <location>
        <begin position="204"/>
        <end position="222"/>
    </location>
</feature>
<evidence type="ECO:0000256" key="5">
    <source>
        <dbReference type="SAM" id="SignalP"/>
    </source>
</evidence>
<feature type="chain" id="PRO_5008596916" description="TrbL/VirB6 plasmid conjugal transfer protein" evidence="5">
    <location>
        <begin position="25"/>
        <end position="483"/>
    </location>
</feature>
<dbReference type="STRING" id="1838280.A6M21_07655"/>
<feature type="signal peptide" evidence="5">
    <location>
        <begin position="1"/>
        <end position="24"/>
    </location>
</feature>
<accession>A0A1B7LG48</accession>
<keyword evidence="5" id="KW-0732">Signal</keyword>
<name>A0A1B7LG48_9FIRM</name>
<evidence type="ECO:0000256" key="2">
    <source>
        <dbReference type="ARBA" id="ARBA00022989"/>
    </source>
</evidence>
<reference evidence="6 7" key="1">
    <citation type="submission" date="2016-04" db="EMBL/GenBank/DDBJ databases">
        <authorList>
            <person name="Evans L.H."/>
            <person name="Alamgir A."/>
            <person name="Owens N."/>
            <person name="Weber N.D."/>
            <person name="Virtaneva K."/>
            <person name="Barbian K."/>
            <person name="Babar A."/>
            <person name="Rosenke K."/>
        </authorList>
    </citation>
    <scope>NUCLEOTIDE SEQUENCE [LARGE SCALE GENOMIC DNA]</scope>
    <source>
        <strain evidence="6 7">LMa1</strain>
    </source>
</reference>
<dbReference type="RefSeq" id="WP_066667379.1">
    <property type="nucleotide sequence ID" value="NZ_LYVF01000099.1"/>
</dbReference>
<feature type="transmembrane region" description="Helical" evidence="4">
    <location>
        <begin position="391"/>
        <end position="413"/>
    </location>
</feature>
<evidence type="ECO:0000256" key="3">
    <source>
        <dbReference type="ARBA" id="ARBA00023136"/>
    </source>
</evidence>
<evidence type="ECO:0000313" key="6">
    <source>
        <dbReference type="EMBL" id="OAT83703.1"/>
    </source>
</evidence>
<feature type="transmembrane region" description="Helical" evidence="4">
    <location>
        <begin position="179"/>
        <end position="197"/>
    </location>
</feature>
<keyword evidence="1 4" id="KW-0812">Transmembrane</keyword>
<keyword evidence="3 4" id="KW-0472">Membrane</keyword>
<evidence type="ECO:0008006" key="8">
    <source>
        <dbReference type="Google" id="ProtNLM"/>
    </source>
</evidence>
<keyword evidence="7" id="KW-1185">Reference proteome</keyword>
<dbReference type="InterPro" id="IPR007688">
    <property type="entry name" value="Conjugal_tfr_TrbL/VirB6"/>
</dbReference>
<dbReference type="EMBL" id="LYVF01000099">
    <property type="protein sequence ID" value="OAT83703.1"/>
    <property type="molecule type" value="Genomic_DNA"/>
</dbReference>
<evidence type="ECO:0000256" key="4">
    <source>
        <dbReference type="SAM" id="Phobius"/>
    </source>
</evidence>
<organism evidence="6 7">
    <name type="scientific">Desulfotomaculum copahuensis</name>
    <dbReference type="NCBI Taxonomy" id="1838280"/>
    <lineage>
        <taxon>Bacteria</taxon>
        <taxon>Bacillati</taxon>
        <taxon>Bacillota</taxon>
        <taxon>Clostridia</taxon>
        <taxon>Eubacteriales</taxon>
        <taxon>Desulfotomaculaceae</taxon>
        <taxon>Desulfotomaculum</taxon>
    </lineage>
</organism>
<comment type="caution">
    <text evidence="6">The sequence shown here is derived from an EMBL/GenBank/DDBJ whole genome shotgun (WGS) entry which is preliminary data.</text>
</comment>
<feature type="transmembrane region" description="Helical" evidence="4">
    <location>
        <begin position="461"/>
        <end position="482"/>
    </location>
</feature>
<sequence length="483" mass="51427">MIKKTITIILISVICFSFALPAFAMIGGADAGEYNLAGDIDAEKAQEGLLFELISIGTAGSAGLVAGGPFGALVASTGAAGLAQIYKNATWENWPMDRWTFDHAPVEGGWDLSKMAQNGVYQVEDFVANLLFSATKMLTRVSINICVLAFHTDIVSGMVGWVSDGIKNIFTPNGDLTQLLMSWGIIFLLVYAVFWFIRREITSIISALLVAAVAVGGMFFFATNAQPLISSFARATDSVTGVFLGAVGGYLGNSISGQNVNADPMDKGLIVAGQAAWNAIVAEPWAAAMFGTTQEDNLKLTADEYNLLAGHKDEFPDPAKLQSMTIDNIYLATTGPARNTVVDVLSRPTPPQNHLQKGLDSLTGNQPAPVDHGNHPGTTVGMAAGSTLNHIVVAALTLIPAIAFAFLAVSIGLSILVCQIMLAAMLLVLPVFLFALIWPVHGWNLTARYFKHLASFFMVKLVYGLYLSLVLSIGTAFTLAIMK</sequence>
<dbReference type="Proteomes" id="UP000078532">
    <property type="component" value="Unassembled WGS sequence"/>
</dbReference>
<gene>
    <name evidence="6" type="ORF">A6M21_07655</name>
</gene>
<protein>
    <recommendedName>
        <fullName evidence="8">TrbL/VirB6 plasmid conjugal transfer protein</fullName>
    </recommendedName>
</protein>
<keyword evidence="2 4" id="KW-1133">Transmembrane helix</keyword>
<feature type="transmembrane region" description="Helical" evidence="4">
    <location>
        <begin position="420"/>
        <end position="441"/>
    </location>
</feature>
<evidence type="ECO:0000256" key="1">
    <source>
        <dbReference type="ARBA" id="ARBA00022692"/>
    </source>
</evidence>
<evidence type="ECO:0000313" key="7">
    <source>
        <dbReference type="Proteomes" id="UP000078532"/>
    </source>
</evidence>
<proteinExistence type="predicted"/>
<dbReference type="GO" id="GO:0030255">
    <property type="term" value="P:protein secretion by the type IV secretion system"/>
    <property type="evidence" value="ECO:0007669"/>
    <property type="project" value="InterPro"/>
</dbReference>
<dbReference type="Pfam" id="PF04610">
    <property type="entry name" value="TrbL"/>
    <property type="match status" value="1"/>
</dbReference>